<dbReference type="GeneID" id="20676904"/>
<evidence type="ECO:0000259" key="7">
    <source>
        <dbReference type="Pfam" id="PF01494"/>
    </source>
</evidence>
<dbReference type="PROSITE" id="PS51257">
    <property type="entry name" value="PROKAR_LIPOPROTEIN"/>
    <property type="match status" value="1"/>
</dbReference>
<dbReference type="InterPro" id="IPR050493">
    <property type="entry name" value="FAD-dep_Monooxygenase_BioMet"/>
</dbReference>
<dbReference type="SUPFAM" id="SSF51905">
    <property type="entry name" value="FAD/NAD(P)-binding domain"/>
    <property type="match status" value="1"/>
</dbReference>
<proteinExistence type="inferred from homology"/>
<feature type="domain" description="FAD-binding" evidence="7">
    <location>
        <begin position="6"/>
        <end position="366"/>
    </location>
</feature>
<dbReference type="InterPro" id="IPR002938">
    <property type="entry name" value="FAD-bd"/>
</dbReference>
<dbReference type="Pfam" id="PF01494">
    <property type="entry name" value="FAD_binding_3"/>
    <property type="match status" value="1"/>
</dbReference>
<sequence length="485" mass="52641">MSALKLDVVVVGAGLAGLAAACALAVNGHRVRMFEKSPETPSVAGGIRLPPNAVRILKYLGMQDELSERSVLVTSVALRDLRTGELIGNAGWVPVMFKDSGGEARLIDHRDLCDMLCKRAIFAGANVSFNSTVASVSPPSTHAAPSGSDDQRPSVSLHSGEIIHADLIIGADGARGVVRPVVDAQNPRSPWKGAYTGTTVYTGVCAAEHAELEESGHEVDVWMSEGFHAMSYGTGRNEYVLHMERIEDFVDDQVDEWGTVPASSISQTGELAPRIQRMLKGISSFARARCYEPSPADEWVDASETIILIGHAAHPMLPDALHQSSNCLESAAVLATLLSHLRARDQLASLLYAYHDLRAPRAARLHELEVKNRCFTNLAGDQRTARDAALRASFAKARSSQTREEALEAPNRHEDDDGEALARHFAELLEGWGYDAREEAEEWWVRWGLLKERAIVSEHTGEDSRPGVVSGLGGVQFAKHTIEHA</sequence>
<dbReference type="GO" id="GO:0004497">
    <property type="term" value="F:monooxygenase activity"/>
    <property type="evidence" value="ECO:0007669"/>
    <property type="project" value="UniProtKB-KW"/>
</dbReference>
<keyword evidence="3" id="KW-0274">FAD</keyword>
<dbReference type="InParanoid" id="W4KGC6"/>
<keyword evidence="9" id="KW-1185">Reference proteome</keyword>
<keyword evidence="2" id="KW-0285">Flavoprotein</keyword>
<evidence type="ECO:0000256" key="5">
    <source>
        <dbReference type="ARBA" id="ARBA00023033"/>
    </source>
</evidence>
<feature type="region of interest" description="Disordered" evidence="6">
    <location>
        <begin position="134"/>
        <end position="155"/>
    </location>
</feature>
<evidence type="ECO:0000256" key="1">
    <source>
        <dbReference type="ARBA" id="ARBA00007992"/>
    </source>
</evidence>
<evidence type="ECO:0000256" key="2">
    <source>
        <dbReference type="ARBA" id="ARBA00022630"/>
    </source>
</evidence>
<dbReference type="RefSeq" id="XP_009544536.1">
    <property type="nucleotide sequence ID" value="XM_009546241.1"/>
</dbReference>
<dbReference type="GO" id="GO:0071949">
    <property type="term" value="F:FAD binding"/>
    <property type="evidence" value="ECO:0007669"/>
    <property type="project" value="InterPro"/>
</dbReference>
<keyword evidence="4" id="KW-0560">Oxidoreductase</keyword>
<dbReference type="PANTHER" id="PTHR13789">
    <property type="entry name" value="MONOOXYGENASE"/>
    <property type="match status" value="1"/>
</dbReference>
<dbReference type="eggNOG" id="ENOG502SDAT">
    <property type="taxonomic scope" value="Eukaryota"/>
</dbReference>
<name>W4KGC6_HETIT</name>
<evidence type="ECO:0000313" key="9">
    <source>
        <dbReference type="Proteomes" id="UP000030671"/>
    </source>
</evidence>
<dbReference type="PANTHER" id="PTHR13789:SF309">
    <property type="entry name" value="PUTATIVE (AFU_ORTHOLOGUE AFUA_6G14510)-RELATED"/>
    <property type="match status" value="1"/>
</dbReference>
<organism evidence="8 9">
    <name type="scientific">Heterobasidion irregulare (strain TC 32-1)</name>
    <dbReference type="NCBI Taxonomy" id="747525"/>
    <lineage>
        <taxon>Eukaryota</taxon>
        <taxon>Fungi</taxon>
        <taxon>Dikarya</taxon>
        <taxon>Basidiomycota</taxon>
        <taxon>Agaricomycotina</taxon>
        <taxon>Agaricomycetes</taxon>
        <taxon>Russulales</taxon>
        <taxon>Bondarzewiaceae</taxon>
        <taxon>Heterobasidion</taxon>
        <taxon>Heterobasidion annosum species complex</taxon>
    </lineage>
</organism>
<evidence type="ECO:0000256" key="6">
    <source>
        <dbReference type="SAM" id="MobiDB-lite"/>
    </source>
</evidence>
<dbReference type="EMBL" id="KI925456">
    <property type="protein sequence ID" value="ETW84913.1"/>
    <property type="molecule type" value="Genomic_DNA"/>
</dbReference>
<dbReference type="HOGENOM" id="CLU_009665_19_3_1"/>
<protein>
    <recommendedName>
        <fullName evidence="7">FAD-binding domain-containing protein</fullName>
    </recommendedName>
</protein>
<reference evidence="8 9" key="1">
    <citation type="journal article" date="2012" name="New Phytol.">
        <title>Insight into trade-off between wood decay and parasitism from the genome of a fungal forest pathogen.</title>
        <authorList>
            <person name="Olson A."/>
            <person name="Aerts A."/>
            <person name="Asiegbu F."/>
            <person name="Belbahri L."/>
            <person name="Bouzid O."/>
            <person name="Broberg A."/>
            <person name="Canback B."/>
            <person name="Coutinho P.M."/>
            <person name="Cullen D."/>
            <person name="Dalman K."/>
            <person name="Deflorio G."/>
            <person name="van Diepen L.T."/>
            <person name="Dunand C."/>
            <person name="Duplessis S."/>
            <person name="Durling M."/>
            <person name="Gonthier P."/>
            <person name="Grimwood J."/>
            <person name="Fossdal C.G."/>
            <person name="Hansson D."/>
            <person name="Henrissat B."/>
            <person name="Hietala A."/>
            <person name="Himmelstrand K."/>
            <person name="Hoffmeister D."/>
            <person name="Hogberg N."/>
            <person name="James T.Y."/>
            <person name="Karlsson M."/>
            <person name="Kohler A."/>
            <person name="Kues U."/>
            <person name="Lee Y.H."/>
            <person name="Lin Y.C."/>
            <person name="Lind M."/>
            <person name="Lindquist E."/>
            <person name="Lombard V."/>
            <person name="Lucas S."/>
            <person name="Lunden K."/>
            <person name="Morin E."/>
            <person name="Murat C."/>
            <person name="Park J."/>
            <person name="Raffaello T."/>
            <person name="Rouze P."/>
            <person name="Salamov A."/>
            <person name="Schmutz J."/>
            <person name="Solheim H."/>
            <person name="Stahlberg J."/>
            <person name="Velez H."/>
            <person name="de Vries R.P."/>
            <person name="Wiebenga A."/>
            <person name="Woodward S."/>
            <person name="Yakovlev I."/>
            <person name="Garbelotto M."/>
            <person name="Martin F."/>
            <person name="Grigoriev I.V."/>
            <person name="Stenlid J."/>
        </authorList>
    </citation>
    <scope>NUCLEOTIDE SEQUENCE [LARGE SCALE GENOMIC DNA]</scope>
    <source>
        <strain evidence="8 9">TC 32-1</strain>
    </source>
</reference>
<dbReference type="Gene3D" id="3.50.50.60">
    <property type="entry name" value="FAD/NAD(P)-binding domain"/>
    <property type="match status" value="1"/>
</dbReference>
<dbReference type="OrthoDB" id="1878542at2759"/>
<evidence type="ECO:0000256" key="4">
    <source>
        <dbReference type="ARBA" id="ARBA00023002"/>
    </source>
</evidence>
<comment type="similarity">
    <text evidence="1">Belongs to the paxM FAD-dependent monooxygenase family.</text>
</comment>
<dbReference type="PRINTS" id="PR00420">
    <property type="entry name" value="RNGMNOXGNASE"/>
</dbReference>
<dbReference type="STRING" id="747525.W4KGC6"/>
<dbReference type="InterPro" id="IPR036188">
    <property type="entry name" value="FAD/NAD-bd_sf"/>
</dbReference>
<accession>W4KGC6</accession>
<gene>
    <name evidence="8" type="ORF">HETIRDRAFT_458376</name>
</gene>
<dbReference type="KEGG" id="hir:HETIRDRAFT_458376"/>
<keyword evidence="5" id="KW-0503">Monooxygenase</keyword>
<evidence type="ECO:0000313" key="8">
    <source>
        <dbReference type="EMBL" id="ETW84913.1"/>
    </source>
</evidence>
<evidence type="ECO:0000256" key="3">
    <source>
        <dbReference type="ARBA" id="ARBA00022827"/>
    </source>
</evidence>
<dbReference type="Proteomes" id="UP000030671">
    <property type="component" value="Unassembled WGS sequence"/>
</dbReference>
<dbReference type="AlphaFoldDB" id="W4KGC6"/>